<evidence type="ECO:0000256" key="1">
    <source>
        <dbReference type="SAM" id="MobiDB-lite"/>
    </source>
</evidence>
<keyword evidence="3" id="KW-1185">Reference proteome</keyword>
<gene>
    <name evidence="2" type="ORF">GCM10009560_35260</name>
</gene>
<protein>
    <submittedName>
        <fullName evidence="2">Uncharacterized protein</fullName>
    </submittedName>
</protein>
<feature type="region of interest" description="Disordered" evidence="1">
    <location>
        <begin position="1"/>
        <end position="75"/>
    </location>
</feature>
<proteinExistence type="predicted"/>
<evidence type="ECO:0000313" key="3">
    <source>
        <dbReference type="Proteomes" id="UP001501578"/>
    </source>
</evidence>
<sequence>MRPQRLGQGVDRDETPRVEREQGQQRPQASTADPHGPTVGDHLQRSEDAYPHDSPVPDLSPGRSVSSGAAILSPW</sequence>
<accession>A0ABN1PP45</accession>
<feature type="compositionally biased region" description="Basic and acidic residues" evidence="1">
    <location>
        <begin position="42"/>
        <end position="51"/>
    </location>
</feature>
<feature type="compositionally biased region" description="Basic and acidic residues" evidence="1">
    <location>
        <begin position="10"/>
        <end position="23"/>
    </location>
</feature>
<organism evidence="2 3">
    <name type="scientific">Nonomuraea longicatena</name>
    <dbReference type="NCBI Taxonomy" id="83682"/>
    <lineage>
        <taxon>Bacteria</taxon>
        <taxon>Bacillati</taxon>
        <taxon>Actinomycetota</taxon>
        <taxon>Actinomycetes</taxon>
        <taxon>Streptosporangiales</taxon>
        <taxon>Streptosporangiaceae</taxon>
        <taxon>Nonomuraea</taxon>
    </lineage>
</organism>
<evidence type="ECO:0000313" key="2">
    <source>
        <dbReference type="EMBL" id="GAA0930657.1"/>
    </source>
</evidence>
<dbReference type="Proteomes" id="UP001501578">
    <property type="component" value="Unassembled WGS sequence"/>
</dbReference>
<reference evidence="2 3" key="1">
    <citation type="journal article" date="2019" name="Int. J. Syst. Evol. Microbiol.">
        <title>The Global Catalogue of Microorganisms (GCM) 10K type strain sequencing project: providing services to taxonomists for standard genome sequencing and annotation.</title>
        <authorList>
            <consortium name="The Broad Institute Genomics Platform"/>
            <consortium name="The Broad Institute Genome Sequencing Center for Infectious Disease"/>
            <person name="Wu L."/>
            <person name="Ma J."/>
        </authorList>
    </citation>
    <scope>NUCLEOTIDE SEQUENCE [LARGE SCALE GENOMIC DNA]</scope>
    <source>
        <strain evidence="2 3">JCM 11136</strain>
    </source>
</reference>
<comment type="caution">
    <text evidence="2">The sequence shown here is derived from an EMBL/GenBank/DDBJ whole genome shotgun (WGS) entry which is preliminary data.</text>
</comment>
<dbReference type="EMBL" id="BAAAHQ010000016">
    <property type="protein sequence ID" value="GAA0930657.1"/>
    <property type="molecule type" value="Genomic_DNA"/>
</dbReference>
<name>A0ABN1PP45_9ACTN</name>